<proteinExistence type="predicted"/>
<reference evidence="1" key="1">
    <citation type="journal article" date="2023" name="Mol. Ecol. Resour.">
        <title>Chromosome-level genome assembly of a triploid poplar Populus alba 'Berolinensis'.</title>
        <authorList>
            <person name="Chen S."/>
            <person name="Yu Y."/>
            <person name="Wang X."/>
            <person name="Wang S."/>
            <person name="Zhang T."/>
            <person name="Zhou Y."/>
            <person name="He R."/>
            <person name="Meng N."/>
            <person name="Wang Y."/>
            <person name="Liu W."/>
            <person name="Liu Z."/>
            <person name="Liu J."/>
            <person name="Guo Q."/>
            <person name="Huang H."/>
            <person name="Sederoff R.R."/>
            <person name="Wang G."/>
            <person name="Qu G."/>
            <person name="Chen S."/>
        </authorList>
    </citation>
    <scope>NUCLEOTIDE SEQUENCE</scope>
    <source>
        <strain evidence="1">SC-2020</strain>
    </source>
</reference>
<keyword evidence="2" id="KW-1185">Reference proteome</keyword>
<organism evidence="1 2">
    <name type="scientific">Populus alba x Populus x berolinensis</name>
    <dbReference type="NCBI Taxonomy" id="444605"/>
    <lineage>
        <taxon>Eukaryota</taxon>
        <taxon>Viridiplantae</taxon>
        <taxon>Streptophyta</taxon>
        <taxon>Embryophyta</taxon>
        <taxon>Tracheophyta</taxon>
        <taxon>Spermatophyta</taxon>
        <taxon>Magnoliopsida</taxon>
        <taxon>eudicotyledons</taxon>
        <taxon>Gunneridae</taxon>
        <taxon>Pentapetalae</taxon>
        <taxon>rosids</taxon>
        <taxon>fabids</taxon>
        <taxon>Malpighiales</taxon>
        <taxon>Salicaceae</taxon>
        <taxon>Saliceae</taxon>
        <taxon>Populus</taxon>
    </lineage>
</organism>
<evidence type="ECO:0000313" key="1">
    <source>
        <dbReference type="EMBL" id="KAJ6980952.1"/>
    </source>
</evidence>
<sequence length="27" mass="3315">MPWDWSSTKVFLFQHQQGRSNHHLFCP</sequence>
<dbReference type="Proteomes" id="UP001164929">
    <property type="component" value="Chromosome 10"/>
</dbReference>
<gene>
    <name evidence="1" type="ORF">NC653_024358</name>
</gene>
<accession>A0AAD6M954</accession>
<name>A0AAD6M954_9ROSI</name>
<dbReference type="AlphaFoldDB" id="A0AAD6M954"/>
<protein>
    <submittedName>
        <fullName evidence="1">Uncharacterized protein</fullName>
    </submittedName>
</protein>
<evidence type="ECO:0000313" key="2">
    <source>
        <dbReference type="Proteomes" id="UP001164929"/>
    </source>
</evidence>
<comment type="caution">
    <text evidence="1">The sequence shown here is derived from an EMBL/GenBank/DDBJ whole genome shotgun (WGS) entry which is preliminary data.</text>
</comment>
<dbReference type="EMBL" id="JAQIZT010000010">
    <property type="protein sequence ID" value="KAJ6980952.1"/>
    <property type="molecule type" value="Genomic_DNA"/>
</dbReference>